<evidence type="ECO:0000313" key="1">
    <source>
        <dbReference type="EMBL" id="KAF9647061.1"/>
    </source>
</evidence>
<protein>
    <submittedName>
        <fullName evidence="1">Uncharacterized protein</fullName>
    </submittedName>
</protein>
<keyword evidence="2" id="KW-1185">Reference proteome</keyword>
<dbReference type="EMBL" id="MU118042">
    <property type="protein sequence ID" value="KAF9647061.1"/>
    <property type="molecule type" value="Genomic_DNA"/>
</dbReference>
<organism evidence="1 2">
    <name type="scientific">Thelephora ganbajun</name>
    <name type="common">Ganba fungus</name>
    <dbReference type="NCBI Taxonomy" id="370292"/>
    <lineage>
        <taxon>Eukaryota</taxon>
        <taxon>Fungi</taxon>
        <taxon>Dikarya</taxon>
        <taxon>Basidiomycota</taxon>
        <taxon>Agaricomycotina</taxon>
        <taxon>Agaricomycetes</taxon>
        <taxon>Thelephorales</taxon>
        <taxon>Thelephoraceae</taxon>
        <taxon>Thelephora</taxon>
    </lineage>
</organism>
<dbReference type="Proteomes" id="UP000886501">
    <property type="component" value="Unassembled WGS sequence"/>
</dbReference>
<evidence type="ECO:0000313" key="2">
    <source>
        <dbReference type="Proteomes" id="UP000886501"/>
    </source>
</evidence>
<name>A0ACB6ZBT1_THEGA</name>
<comment type="caution">
    <text evidence="1">The sequence shown here is derived from an EMBL/GenBank/DDBJ whole genome shotgun (WGS) entry which is preliminary data.</text>
</comment>
<sequence length="1145" mass="123652">MAAPSSRLETKLPAVRLHPLQPGTIENVGGADEDAVIVELPPSNKFAFAWPSNLPMSPTLPNLDQSSLPATEVDTVNSSPDVSSLPTHKRTPSDETEETTPAYSATLGRDTGDNSPPLPKISRAFSTPTSAQLRQLRNPRRTISDNEWNPKPLDPTPDFEQFHDLSLELADSVQAVVQTLLQFCPPQVFDTAKEQFSGCSISVPTPSMSAILTSMKNLNYMAAHMCTFGFPSSTSYAEVTPQNPPAPIVSHFDIGEMLQAVGDSLSGLAAQAGIDLVLFHQDVGMKHVAVKGDEGCLSYLLSYIVRQVIGTAGNGDYVEIGLFIESVAGEINQDAEETDGTSSTSSPPSRLRCTFYIAHRFSYAEANYRPTSTPPSPTIPQDPVPETAASSDRPPLALNNAFMSRLLQQVGGEFVTNLQPRTLSIGRGSELTVILEHGRIEDPPVNPDFVPCANVELAPEPTLQELATFSETLRGKKVTLCASSRGSFANHLSSYLTAWGLDVSHYALDSLQPRGPQDADNDATFFQPSTGPSTPQTSFVLIDDNIEVLKESLQAIKADAIAQNQTSPKSRPSLIHRPKSTPQLLRGLPSLSRLVHNTTVVHFTSLANYKRVKDIIQSFVVSSQKQSPEVLVIPKPAGPRRVLTALYTALKKPIVDPFFSPIATSPATPASRNPSFYFPHDQQKGRQGPRPTGLNRRNDSDRSTKSQGDREYNPVPPSPLSLSDSIEYFSEAAMKLGTSPSSGLVIQSPDGQPAGIFFLPGSKGGGLGIIPSKMTTQTPTMERDRGQFAMTPRRVSEEVGARSSDTPRRSPRTQLTPNLTELPNSVDRQPSGDHHPHSQGTKKVDAQMEGTPKNSTPPVSPGTRGSPINSRRSSNGRRSIGGDSKSTPSKGSQDPKIVPPISVLIVDDNPINQTILSTFMKKKKIKYDVAKNGQEAVQKWKSGVFHLILMDIQMPVMDGIQATKEIRRLEKMSGAPGYPNSPTGTPTSEGQKTPSDSTSESRQPSTPFRSSVIIVALTASSLQTDRVAALAAGCNDFLTKPVSLQWLNSKIIEWGSIKALQMWADIRPEAVKGFTNRQQEKAQTVAKKLHMPEGRVIPSISRSRSASLTKPPPGPSKMTQITTSSTPETEDSVGEVLTGPRKPGG</sequence>
<reference evidence="1" key="2">
    <citation type="journal article" date="2020" name="Nat. Commun.">
        <title>Large-scale genome sequencing of mycorrhizal fungi provides insights into the early evolution of symbiotic traits.</title>
        <authorList>
            <person name="Miyauchi S."/>
            <person name="Kiss E."/>
            <person name="Kuo A."/>
            <person name="Drula E."/>
            <person name="Kohler A."/>
            <person name="Sanchez-Garcia M."/>
            <person name="Morin E."/>
            <person name="Andreopoulos B."/>
            <person name="Barry K.W."/>
            <person name="Bonito G."/>
            <person name="Buee M."/>
            <person name="Carver A."/>
            <person name="Chen C."/>
            <person name="Cichocki N."/>
            <person name="Clum A."/>
            <person name="Culley D."/>
            <person name="Crous P.W."/>
            <person name="Fauchery L."/>
            <person name="Girlanda M."/>
            <person name="Hayes R.D."/>
            <person name="Keri Z."/>
            <person name="LaButti K."/>
            <person name="Lipzen A."/>
            <person name="Lombard V."/>
            <person name="Magnuson J."/>
            <person name="Maillard F."/>
            <person name="Murat C."/>
            <person name="Nolan M."/>
            <person name="Ohm R.A."/>
            <person name="Pangilinan J."/>
            <person name="Pereira M.F."/>
            <person name="Perotto S."/>
            <person name="Peter M."/>
            <person name="Pfister S."/>
            <person name="Riley R."/>
            <person name="Sitrit Y."/>
            <person name="Stielow J.B."/>
            <person name="Szollosi G."/>
            <person name="Zifcakova L."/>
            <person name="Stursova M."/>
            <person name="Spatafora J.W."/>
            <person name="Tedersoo L."/>
            <person name="Vaario L.M."/>
            <person name="Yamada A."/>
            <person name="Yan M."/>
            <person name="Wang P."/>
            <person name="Xu J."/>
            <person name="Bruns T."/>
            <person name="Baldrian P."/>
            <person name="Vilgalys R."/>
            <person name="Dunand C."/>
            <person name="Henrissat B."/>
            <person name="Grigoriev I.V."/>
            <person name="Hibbett D."/>
            <person name="Nagy L.G."/>
            <person name="Martin F.M."/>
        </authorList>
    </citation>
    <scope>NUCLEOTIDE SEQUENCE</scope>
    <source>
        <strain evidence="1">P2</strain>
    </source>
</reference>
<gene>
    <name evidence="1" type="ORF">BDM02DRAFT_3098727</name>
</gene>
<reference evidence="1" key="1">
    <citation type="submission" date="2019-10" db="EMBL/GenBank/DDBJ databases">
        <authorList>
            <consortium name="DOE Joint Genome Institute"/>
            <person name="Kuo A."/>
            <person name="Miyauchi S."/>
            <person name="Kiss E."/>
            <person name="Drula E."/>
            <person name="Kohler A."/>
            <person name="Sanchez-Garcia M."/>
            <person name="Andreopoulos B."/>
            <person name="Barry K.W."/>
            <person name="Bonito G."/>
            <person name="Buee M."/>
            <person name="Carver A."/>
            <person name="Chen C."/>
            <person name="Cichocki N."/>
            <person name="Clum A."/>
            <person name="Culley D."/>
            <person name="Crous P.W."/>
            <person name="Fauchery L."/>
            <person name="Girlanda M."/>
            <person name="Hayes R."/>
            <person name="Keri Z."/>
            <person name="Labutti K."/>
            <person name="Lipzen A."/>
            <person name="Lombard V."/>
            <person name="Magnuson J."/>
            <person name="Maillard F."/>
            <person name="Morin E."/>
            <person name="Murat C."/>
            <person name="Nolan M."/>
            <person name="Ohm R."/>
            <person name="Pangilinan J."/>
            <person name="Pereira M."/>
            <person name="Perotto S."/>
            <person name="Peter M."/>
            <person name="Riley R."/>
            <person name="Sitrit Y."/>
            <person name="Stielow B."/>
            <person name="Szollosi G."/>
            <person name="Zifcakova L."/>
            <person name="Stursova M."/>
            <person name="Spatafora J.W."/>
            <person name="Tedersoo L."/>
            <person name="Vaario L.-M."/>
            <person name="Yamada A."/>
            <person name="Yan M."/>
            <person name="Wang P."/>
            <person name="Xu J."/>
            <person name="Bruns T."/>
            <person name="Baldrian P."/>
            <person name="Vilgalys R."/>
            <person name="Henrissat B."/>
            <person name="Grigoriev I.V."/>
            <person name="Hibbett D."/>
            <person name="Nagy L.G."/>
            <person name="Martin F.M."/>
        </authorList>
    </citation>
    <scope>NUCLEOTIDE SEQUENCE</scope>
    <source>
        <strain evidence="1">P2</strain>
    </source>
</reference>
<proteinExistence type="predicted"/>
<accession>A0ACB6ZBT1</accession>